<evidence type="ECO:0000256" key="1">
    <source>
        <dbReference type="SAM" id="SignalP"/>
    </source>
</evidence>
<proteinExistence type="predicted"/>
<accession>A0AAJ6B537</accession>
<evidence type="ECO:0008006" key="4">
    <source>
        <dbReference type="Google" id="ProtNLM"/>
    </source>
</evidence>
<name>A0AAJ6B537_9MICO</name>
<dbReference type="EMBL" id="CP119321">
    <property type="protein sequence ID" value="WEK13416.1"/>
    <property type="molecule type" value="Genomic_DNA"/>
</dbReference>
<reference evidence="2" key="1">
    <citation type="submission" date="2023-03" db="EMBL/GenBank/DDBJ databases">
        <title>Andean soil-derived lignocellulolytic bacterial consortium as a source of novel taxa and putative plastic-active enzymes.</title>
        <authorList>
            <person name="Diaz-Garcia L."/>
            <person name="Chuvochina M."/>
            <person name="Feuerriegel G."/>
            <person name="Bunk B."/>
            <person name="Sproer C."/>
            <person name="Streit W.R."/>
            <person name="Rodriguez L.M."/>
            <person name="Overmann J."/>
            <person name="Jimenez D.J."/>
        </authorList>
    </citation>
    <scope>NUCLEOTIDE SEQUENCE</scope>
    <source>
        <strain evidence="2">MAG 4610</strain>
    </source>
</reference>
<evidence type="ECO:0000313" key="3">
    <source>
        <dbReference type="Proteomes" id="UP001213972"/>
    </source>
</evidence>
<dbReference type="Proteomes" id="UP001213972">
    <property type="component" value="Chromosome"/>
</dbReference>
<keyword evidence="1" id="KW-0732">Signal</keyword>
<protein>
    <recommendedName>
        <fullName evidence="4">Lipoprotein</fullName>
    </recommendedName>
</protein>
<feature type="chain" id="PRO_5042492997" description="Lipoprotein" evidence="1">
    <location>
        <begin position="24"/>
        <end position="233"/>
    </location>
</feature>
<evidence type="ECO:0000313" key="2">
    <source>
        <dbReference type="EMBL" id="WEK13416.1"/>
    </source>
</evidence>
<dbReference type="PROSITE" id="PS51257">
    <property type="entry name" value="PROKAR_LIPOPROTEIN"/>
    <property type="match status" value="1"/>
</dbReference>
<dbReference type="AlphaFoldDB" id="A0AAJ6B537"/>
<sequence>MRRRSVAAFTALALAALALTACSTNDGPDAPGGSADDGLDVGAAWLAAGTLIALVTDGSSSCRPFVDGVVVDGGILVVTLKESTGEERACTDDLVQRGTVVGVPDGITPGTGIDIQVTLDGAAGETSFGETSLPDYTGRAVDEYTPSAGWVDADTFALLTWGSSSCAPQVESATATAPDSVEVTFVQPPADQVCTMDMAPQVAVVTVEGDVSPDATISVAGGGALPGGSIPID</sequence>
<gene>
    <name evidence="2" type="ORF">P0Y48_13295</name>
</gene>
<feature type="signal peptide" evidence="1">
    <location>
        <begin position="1"/>
        <end position="23"/>
    </location>
</feature>
<organism evidence="2 3">
    <name type="scientific">Candidatus Microbacterium phytovorans</name>
    <dbReference type="NCBI Taxonomy" id="3121374"/>
    <lineage>
        <taxon>Bacteria</taxon>
        <taxon>Bacillati</taxon>
        <taxon>Actinomycetota</taxon>
        <taxon>Actinomycetes</taxon>
        <taxon>Micrococcales</taxon>
        <taxon>Microbacteriaceae</taxon>
        <taxon>Microbacterium</taxon>
    </lineage>
</organism>